<protein>
    <submittedName>
        <fullName evidence="2">Uncharacterized protein</fullName>
    </submittedName>
</protein>
<accession>A0ABQ0L048</accession>
<evidence type="ECO:0000313" key="2">
    <source>
        <dbReference type="EMBL" id="GAT44537.1"/>
    </source>
</evidence>
<dbReference type="EMBL" id="DF839787">
    <property type="protein sequence ID" value="GAT44537.1"/>
    <property type="molecule type" value="Genomic_DNA"/>
</dbReference>
<evidence type="ECO:0000313" key="3">
    <source>
        <dbReference type="Proteomes" id="UP000815677"/>
    </source>
</evidence>
<feature type="region of interest" description="Disordered" evidence="1">
    <location>
        <begin position="441"/>
        <end position="468"/>
    </location>
</feature>
<evidence type="ECO:0000256" key="1">
    <source>
        <dbReference type="SAM" id="MobiDB-lite"/>
    </source>
</evidence>
<organism evidence="2 3">
    <name type="scientific">Mycena chlorophos</name>
    <name type="common">Agaric fungus</name>
    <name type="synonym">Agaricus chlorophos</name>
    <dbReference type="NCBI Taxonomy" id="658473"/>
    <lineage>
        <taxon>Eukaryota</taxon>
        <taxon>Fungi</taxon>
        <taxon>Dikarya</taxon>
        <taxon>Basidiomycota</taxon>
        <taxon>Agaricomycotina</taxon>
        <taxon>Agaricomycetes</taxon>
        <taxon>Agaricomycetidae</taxon>
        <taxon>Agaricales</taxon>
        <taxon>Marasmiineae</taxon>
        <taxon>Mycenaceae</taxon>
        <taxon>Mycena</taxon>
    </lineage>
</organism>
<proteinExistence type="predicted"/>
<feature type="region of interest" description="Disordered" evidence="1">
    <location>
        <begin position="135"/>
        <end position="161"/>
    </location>
</feature>
<keyword evidence="3" id="KW-1185">Reference proteome</keyword>
<gene>
    <name evidence="2" type="ORF">MCHLO_02152</name>
</gene>
<name>A0ABQ0L048_MYCCL</name>
<sequence>MPAGEDLGYSALPAAPRARLSDDGVAHAGSKSVLPMTTTEHDNVPDTEMEVAKAKAQVELEVVQTPPERTSLRLRPSRPGADCIRLVSESQYPALVKPIRPGPRQAQHHPHTACLLRKQQTGDGLRGLGILGIGHSASRGLPESKPAEENEPESWHTTALGPSDPACRGLRSPFHPHTTANRNIPSNTERQRRLEARIPIPIRVAWNLWSAEYETQIEMDGRQKRPLAGAGAKCRSPARYVLSISSRILDTARRNVGVDVDDWRFAVRGRDDEHEHKRRNGEWSRAWRKCAPFFVAEVGCGSGGRMRPQLKEVSRSNLRLMHGSLRQVLSKHHMHLATSVVAPSRVNILRVLVSSPNRTTRSCLRAPRVATHSPDASSSLRMTERPLAATRGLSRGPGCFTPLHAALVISSRGSAASTLLRWQFIRAPIGVASLQVDVMPSDAKPSTRISGEHSPIPESSRGHVVRAS</sequence>
<reference evidence="2" key="1">
    <citation type="submission" date="2014-09" db="EMBL/GenBank/DDBJ databases">
        <title>Genome sequence of the luminous mushroom Mycena chlorophos for searching fungal bioluminescence genes.</title>
        <authorList>
            <person name="Tanaka Y."/>
            <person name="Kasuga D."/>
            <person name="Oba Y."/>
            <person name="Hase S."/>
            <person name="Sato K."/>
            <person name="Oba Y."/>
            <person name="Sakakibara Y."/>
        </authorList>
    </citation>
    <scope>NUCLEOTIDE SEQUENCE</scope>
</reference>
<dbReference type="Proteomes" id="UP000815677">
    <property type="component" value="Unassembled WGS sequence"/>
</dbReference>